<dbReference type="AlphaFoldDB" id="F8GPU4"/>
<protein>
    <submittedName>
        <fullName evidence="1">Uncharacterized protein</fullName>
    </submittedName>
</protein>
<dbReference type="HOGENOM" id="CLU_3151878_0_0_4"/>
<accession>F8GPU4</accession>
<organism evidence="1 2">
    <name type="scientific">Cupriavidus necator (strain ATCC 43291 / DSM 13513 / CCUG 52238 / LMG 8453 / N-1)</name>
    <name type="common">Ralstonia eutropha</name>
    <dbReference type="NCBI Taxonomy" id="1042878"/>
    <lineage>
        <taxon>Bacteria</taxon>
        <taxon>Pseudomonadati</taxon>
        <taxon>Pseudomonadota</taxon>
        <taxon>Betaproteobacteria</taxon>
        <taxon>Burkholderiales</taxon>
        <taxon>Burkholderiaceae</taxon>
        <taxon>Cupriavidus</taxon>
    </lineage>
</organism>
<sequence length="48" mass="5406">MAALKSSRDAARVGLRQTQAQLCSLQRQDMLFSPRYWMPSAKPASRPV</sequence>
<dbReference type="Proteomes" id="UP000006798">
    <property type="component" value="Chromosome 2"/>
</dbReference>
<evidence type="ECO:0000313" key="2">
    <source>
        <dbReference type="Proteomes" id="UP000006798"/>
    </source>
</evidence>
<dbReference type="EMBL" id="CP002878">
    <property type="protein sequence ID" value="AEI80581.1"/>
    <property type="molecule type" value="Genomic_DNA"/>
</dbReference>
<dbReference type="KEGG" id="cnc:CNE_2c16250"/>
<gene>
    <name evidence="1" type="ordered locus">CNE_2c16250</name>
</gene>
<name>F8GPU4_CUPNN</name>
<reference evidence="1 2" key="1">
    <citation type="journal article" date="2011" name="J. Bacteriol.">
        <title>Complete genome sequence of the type strain Cupriavidus necator N-1.</title>
        <authorList>
            <person name="Poehlein A."/>
            <person name="Kusian B."/>
            <person name="Friedrich B."/>
            <person name="Daniel R."/>
            <person name="Bowien B."/>
        </authorList>
    </citation>
    <scope>NUCLEOTIDE SEQUENCE [LARGE SCALE GENOMIC DNA]</scope>
    <source>
        <strain evidence="2">ATCC 43291 / DSM 13513 / CCUG 52238 / LMG 8453 / N-1</strain>
    </source>
</reference>
<evidence type="ECO:0000313" key="1">
    <source>
        <dbReference type="EMBL" id="AEI80581.1"/>
    </source>
</evidence>
<proteinExistence type="predicted"/>